<feature type="domain" description="Sushi" evidence="8">
    <location>
        <begin position="338"/>
        <end position="398"/>
    </location>
</feature>
<dbReference type="STRING" id="225164.V4AF52"/>
<evidence type="ECO:0000256" key="2">
    <source>
        <dbReference type="ARBA" id="ARBA00023157"/>
    </source>
</evidence>
<dbReference type="PROSITE" id="PS00022">
    <property type="entry name" value="EGF_1"/>
    <property type="match status" value="2"/>
</dbReference>
<proteinExistence type="predicted"/>
<evidence type="ECO:0000259" key="7">
    <source>
        <dbReference type="PROSITE" id="PS50825"/>
    </source>
</evidence>
<feature type="signal peptide" evidence="5">
    <location>
        <begin position="1"/>
        <end position="26"/>
    </location>
</feature>
<accession>V4AF52</accession>
<dbReference type="Pfam" id="PF07699">
    <property type="entry name" value="Ephrin_rec_like"/>
    <property type="match status" value="3"/>
</dbReference>
<dbReference type="InterPro" id="IPR009030">
    <property type="entry name" value="Growth_fac_rcpt_cys_sf"/>
</dbReference>
<dbReference type="HOGENOM" id="CLU_252956_0_0_1"/>
<dbReference type="InterPro" id="IPR000742">
    <property type="entry name" value="EGF"/>
</dbReference>
<keyword evidence="3" id="KW-0245">EGF-like domain</keyword>
<dbReference type="Pfam" id="PF00084">
    <property type="entry name" value="Sushi"/>
    <property type="match status" value="2"/>
</dbReference>
<dbReference type="InterPro" id="IPR036383">
    <property type="entry name" value="TSP1_rpt_sf"/>
</dbReference>
<gene>
    <name evidence="9" type="ORF">LOTGIDRAFT_228560</name>
</gene>
<evidence type="ECO:0000256" key="1">
    <source>
        <dbReference type="ARBA" id="ARBA00022737"/>
    </source>
</evidence>
<dbReference type="Proteomes" id="UP000030746">
    <property type="component" value="Unassembled WGS sequence"/>
</dbReference>
<dbReference type="InterPro" id="IPR000884">
    <property type="entry name" value="TSP1_rpt"/>
</dbReference>
<feature type="domain" description="HYR" evidence="7">
    <location>
        <begin position="397"/>
        <end position="484"/>
    </location>
</feature>
<dbReference type="Gene3D" id="2.10.50.10">
    <property type="entry name" value="Tumor Necrosis Factor Receptor, subunit A, domain 2"/>
    <property type="match status" value="3"/>
</dbReference>
<dbReference type="SMART" id="SM00032">
    <property type="entry name" value="CCP"/>
    <property type="match status" value="3"/>
</dbReference>
<reference evidence="9 10" key="1">
    <citation type="journal article" date="2013" name="Nature">
        <title>Insights into bilaterian evolution from three spiralian genomes.</title>
        <authorList>
            <person name="Simakov O."/>
            <person name="Marletaz F."/>
            <person name="Cho S.J."/>
            <person name="Edsinger-Gonzales E."/>
            <person name="Havlak P."/>
            <person name="Hellsten U."/>
            <person name="Kuo D.H."/>
            <person name="Larsson T."/>
            <person name="Lv J."/>
            <person name="Arendt D."/>
            <person name="Savage R."/>
            <person name="Osoegawa K."/>
            <person name="de Jong P."/>
            <person name="Grimwood J."/>
            <person name="Chapman J.A."/>
            <person name="Shapiro H."/>
            <person name="Aerts A."/>
            <person name="Otillar R.P."/>
            <person name="Terry A.Y."/>
            <person name="Boore J.L."/>
            <person name="Grigoriev I.V."/>
            <person name="Lindberg D.R."/>
            <person name="Seaver E.C."/>
            <person name="Weisblat D.A."/>
            <person name="Putnam N.H."/>
            <person name="Rokhsar D.S."/>
        </authorList>
    </citation>
    <scope>NUCLEOTIDE SEQUENCE [LARGE SCALE GENOMIC DNA]</scope>
</reference>
<name>V4AF52_LOTGI</name>
<dbReference type="OMA" id="ISCERNT"/>
<dbReference type="SUPFAM" id="SSF82895">
    <property type="entry name" value="TSP-1 type 1 repeat"/>
    <property type="match status" value="2"/>
</dbReference>
<evidence type="ECO:0000256" key="3">
    <source>
        <dbReference type="PROSITE-ProRule" id="PRU00076"/>
    </source>
</evidence>
<evidence type="ECO:0000313" key="10">
    <source>
        <dbReference type="Proteomes" id="UP000030746"/>
    </source>
</evidence>
<feature type="chain" id="PRO_5004716003" description="Sushi, von Willebrand factor type A, EGF and pentraxin domain-containing protein 1" evidence="5">
    <location>
        <begin position="27"/>
        <end position="1423"/>
    </location>
</feature>
<dbReference type="PROSITE" id="PS50923">
    <property type="entry name" value="SUSHI"/>
    <property type="match status" value="2"/>
</dbReference>
<evidence type="ECO:0000259" key="8">
    <source>
        <dbReference type="PROSITE" id="PS50923"/>
    </source>
</evidence>
<dbReference type="OrthoDB" id="6085431at2759"/>
<dbReference type="Pfam" id="PF00090">
    <property type="entry name" value="TSP_1"/>
    <property type="match status" value="2"/>
</dbReference>
<organism evidence="9 10">
    <name type="scientific">Lottia gigantea</name>
    <name type="common">Giant owl limpet</name>
    <dbReference type="NCBI Taxonomy" id="225164"/>
    <lineage>
        <taxon>Eukaryota</taxon>
        <taxon>Metazoa</taxon>
        <taxon>Spiralia</taxon>
        <taxon>Lophotrochozoa</taxon>
        <taxon>Mollusca</taxon>
        <taxon>Gastropoda</taxon>
        <taxon>Patellogastropoda</taxon>
        <taxon>Lottioidea</taxon>
        <taxon>Lottiidae</taxon>
        <taxon>Lottia</taxon>
    </lineage>
</organism>
<keyword evidence="1" id="KW-0677">Repeat</keyword>
<keyword evidence="4" id="KW-0768">Sushi</keyword>
<dbReference type="InterPro" id="IPR043555">
    <property type="entry name" value="SRPX-like"/>
</dbReference>
<sequence>MKRITEWFWMLVFYRITLLCLTETGARQTALDITMSMTRRYNTSVGCESINLGLMNCRFYIEQTSSEILSNGKTTILPELTRCINTDSKRCLICLQSQWFVNSCSNLYSLPTLKCPELPKRIFLNPGSSTANIVWKKSTVDGDSRLTTYNNSIKSGQNVTSGFYSLLYSAANTQGLTSVCTTEFLVSDLSPPKISCFPPSNHIIPVDPVSLTAVATWDFPEAVDQSGTIIKPNSIHQVSSNYYSGDVIPRGLHYFQYDVIDVNGASDSCSFTIDMRFVQCRALKPPVNGNITCNSTDFRQNTHCVYSCRPGYILHDFPLLTCLDTEIYDYPEPSCQVLQCPKPSQLSSDSYVSCSNSNNINSTCVVLCKPGYNLTSSTNTASCLPSGNWNTSFPSCTDSEPPVFLSCPQKNIFNHYNSRFENSIPAIWSVIIATDNSGEEITPGLTEGKDSGELFYPGVTKIQYRAVDSKGNEAFCQFYIIMSVLASGCSAGTRFNENADTCVKCAVGFYQDAENALECKPCPGGFTTNSLGCSKIQDCKYNERLLSREKRASTSCVEPVFNDPSILLKCTGYDMNDVCQLSCLSGRQPVGSNRIVCVFDLKIGRFVWLSGSGEQPRCRPRGDLIGMLCTICKQFTPGANCCPVYDLKHTDWMPMDFSEIKPQPPCEDFVPSSTGKSPVSIISGVKSFTLTCPVDMSLPRNTITAKCDLKTGVWDPAPWLQECTNKYSPIKYRLEVTASYSGRSCSLPSVREQLRSKFTSLLHSAKVWKYHCPSSRQCSADDVMLLCSYYRRKRRDIRKRASTMYKTDIKWHFSIRMQEDEMKGEKVRLLKNVLFNMFFGFAEDTYSGKFNQIVGFYFDYASLNMGEFTYVCDTGGIYDITTKACLVCSSGSMYDVNTDRCIECTQGYYQDRDNSRTCFQCPPRTTTQYTGSKYHTQCQIQCSAGYFSANGFLPCLPCPSRGTSSRGSTKCQHKRPLPRIQDFCANSSCVANNHTCQSVFDGYRCFCKHGYLGEECNITINPCTYLQCENGGACEASPGGKAVCKCHDGYTGALCQTKIEWIFIVNNDDLTSTWTEWVSWGDCRTDSPGCGQGTQTRARICIKDVKGTYCHGADTDSRECNKIGCPVEPEWSDWSAWSSCTSMCDGERQRTRKCSSPPFYLGPPLCKGGNLQSYPCSRDYPDRKCLKCSVTDLLIPSPMNVSCSEIEGILTCIMGCQSNQVLYNKLTLNPAYTCNQGIWSPSTNVLPCTDFHQPLALSKMITASYRTNCTDTSKSSNLTAAISRNFDSIFNQVLVQSPQCTSDGLVVTVRIKTNIDKSVTFTKASERLPVFSKYHRVFSINSSEELILPVNVAEISQLHCPDNTVAQGAYCVECPAGSYYHLDECLLCPLGSYQPISGQCSCIRCPFRTTTHYLGSRSLLECR</sequence>
<dbReference type="Gene3D" id="2.10.25.10">
    <property type="entry name" value="Laminin"/>
    <property type="match status" value="2"/>
</dbReference>
<dbReference type="GeneID" id="20247695"/>
<keyword evidence="10" id="KW-1185">Reference proteome</keyword>
<dbReference type="SMART" id="SM00209">
    <property type="entry name" value="TSP1"/>
    <property type="match status" value="2"/>
</dbReference>
<dbReference type="EMBL" id="KB201890">
    <property type="protein sequence ID" value="ESO93785.1"/>
    <property type="molecule type" value="Genomic_DNA"/>
</dbReference>
<dbReference type="Pfam" id="PF02494">
    <property type="entry name" value="HYR"/>
    <property type="match status" value="2"/>
</dbReference>
<evidence type="ECO:0000256" key="4">
    <source>
        <dbReference type="PROSITE-ProRule" id="PRU00302"/>
    </source>
</evidence>
<dbReference type="SUPFAM" id="SSF57535">
    <property type="entry name" value="Complement control module/SCR domain"/>
    <property type="match status" value="2"/>
</dbReference>
<dbReference type="RefSeq" id="XP_009055411.1">
    <property type="nucleotide sequence ID" value="XM_009057163.1"/>
</dbReference>
<dbReference type="SUPFAM" id="SSF57196">
    <property type="entry name" value="EGF/Laminin"/>
    <property type="match status" value="2"/>
</dbReference>
<feature type="domain" description="Sushi" evidence="8">
    <location>
        <begin position="278"/>
        <end position="337"/>
    </location>
</feature>
<feature type="disulfide bond" evidence="3">
    <location>
        <begin position="1046"/>
        <end position="1055"/>
    </location>
</feature>
<feature type="disulfide bond" evidence="4">
    <location>
        <begin position="340"/>
        <end position="383"/>
    </location>
</feature>
<feature type="domain" description="EGF-like" evidence="6">
    <location>
        <begin position="1019"/>
        <end position="1056"/>
    </location>
</feature>
<comment type="caution">
    <text evidence="3">Lacks conserved residue(s) required for the propagation of feature annotation.</text>
</comment>
<dbReference type="InterPro" id="IPR000436">
    <property type="entry name" value="Sushi_SCR_CCP_dom"/>
</dbReference>
<dbReference type="SMART" id="SM01411">
    <property type="entry name" value="Ephrin_rec_like"/>
    <property type="match status" value="4"/>
</dbReference>
<dbReference type="InterPro" id="IPR011641">
    <property type="entry name" value="Tyr-kin_ephrin_A/B_rcpt-like"/>
</dbReference>
<dbReference type="KEGG" id="lgi:LOTGIDRAFT_228560"/>
<protein>
    <recommendedName>
        <fullName evidence="11">Sushi, von Willebrand factor type A, EGF and pentraxin domain-containing protein 1</fullName>
    </recommendedName>
</protein>
<feature type="domain" description="HYR" evidence="7">
    <location>
        <begin position="187"/>
        <end position="277"/>
    </location>
</feature>
<dbReference type="CDD" id="cd00033">
    <property type="entry name" value="CCP"/>
    <property type="match status" value="2"/>
</dbReference>
<dbReference type="PROSITE" id="PS01186">
    <property type="entry name" value="EGF_2"/>
    <property type="match status" value="2"/>
</dbReference>
<dbReference type="SMART" id="SM00181">
    <property type="entry name" value="EGF"/>
    <property type="match status" value="2"/>
</dbReference>
<dbReference type="InterPro" id="IPR035976">
    <property type="entry name" value="Sushi/SCR/CCP_sf"/>
</dbReference>
<evidence type="ECO:0008006" key="11">
    <source>
        <dbReference type="Google" id="ProtNLM"/>
    </source>
</evidence>
<dbReference type="PROSITE" id="PS50825">
    <property type="entry name" value="HYR"/>
    <property type="match status" value="2"/>
</dbReference>
<keyword evidence="2 3" id="KW-1015">Disulfide bond</keyword>
<evidence type="ECO:0000256" key="5">
    <source>
        <dbReference type="SAM" id="SignalP"/>
    </source>
</evidence>
<feature type="disulfide bond" evidence="3">
    <location>
        <begin position="1007"/>
        <end position="1016"/>
    </location>
</feature>
<dbReference type="InterPro" id="IPR003410">
    <property type="entry name" value="HYR_dom"/>
</dbReference>
<evidence type="ECO:0000259" key="6">
    <source>
        <dbReference type="PROSITE" id="PS50026"/>
    </source>
</evidence>
<feature type="domain" description="EGF-like" evidence="6">
    <location>
        <begin position="980"/>
        <end position="1017"/>
    </location>
</feature>
<dbReference type="PANTHER" id="PTHR46343">
    <property type="entry name" value="HYR DOMAIN-CONTAINING PROTEIN"/>
    <property type="match status" value="1"/>
</dbReference>
<dbReference type="Gene3D" id="2.20.100.10">
    <property type="entry name" value="Thrombospondin type-1 (TSP1) repeat"/>
    <property type="match status" value="2"/>
</dbReference>
<dbReference type="Gene3D" id="2.10.70.10">
    <property type="entry name" value="Complement Module, domain 1"/>
    <property type="match status" value="2"/>
</dbReference>
<dbReference type="PROSITE" id="PS50092">
    <property type="entry name" value="TSP1"/>
    <property type="match status" value="2"/>
</dbReference>
<dbReference type="PANTHER" id="PTHR46343:SF2">
    <property type="entry name" value="SUSHI_VON WILLEBRAND FACTOR TYPE A_EGF_PENTRAXIN DOMAIN-CONTAINING 1"/>
    <property type="match status" value="1"/>
</dbReference>
<evidence type="ECO:0000313" key="9">
    <source>
        <dbReference type="EMBL" id="ESO93785.1"/>
    </source>
</evidence>
<dbReference type="CTD" id="20247695"/>
<dbReference type="PROSITE" id="PS50026">
    <property type="entry name" value="EGF_3"/>
    <property type="match status" value="2"/>
</dbReference>
<keyword evidence="5" id="KW-0732">Signal</keyword>
<feature type="disulfide bond" evidence="4">
    <location>
        <begin position="308"/>
        <end position="335"/>
    </location>
</feature>
<dbReference type="SUPFAM" id="SSF57184">
    <property type="entry name" value="Growth factor receptor domain"/>
    <property type="match status" value="1"/>
</dbReference>